<gene>
    <name evidence="2" type="ORF">RHSIM_Rhsim05G0085000</name>
</gene>
<comment type="caution">
    <text evidence="2">The sequence shown here is derived from an EMBL/GenBank/DDBJ whole genome shotgun (WGS) entry which is preliminary data.</text>
</comment>
<evidence type="ECO:0000259" key="1">
    <source>
        <dbReference type="Pfam" id="PF03478"/>
    </source>
</evidence>
<protein>
    <recommendedName>
        <fullName evidence="1">KIB1-4 beta-propeller domain-containing protein</fullName>
    </recommendedName>
</protein>
<organism evidence="2 3">
    <name type="scientific">Rhododendron simsii</name>
    <name type="common">Sims's rhododendron</name>
    <dbReference type="NCBI Taxonomy" id="118357"/>
    <lineage>
        <taxon>Eukaryota</taxon>
        <taxon>Viridiplantae</taxon>
        <taxon>Streptophyta</taxon>
        <taxon>Embryophyta</taxon>
        <taxon>Tracheophyta</taxon>
        <taxon>Spermatophyta</taxon>
        <taxon>Magnoliopsida</taxon>
        <taxon>eudicotyledons</taxon>
        <taxon>Gunneridae</taxon>
        <taxon>Pentapetalae</taxon>
        <taxon>asterids</taxon>
        <taxon>Ericales</taxon>
        <taxon>Ericaceae</taxon>
        <taxon>Ericoideae</taxon>
        <taxon>Rhodoreae</taxon>
        <taxon>Rhododendron</taxon>
    </lineage>
</organism>
<keyword evidence="3" id="KW-1185">Reference proteome</keyword>
<name>A0A834LNF1_RHOSS</name>
<proteinExistence type="predicted"/>
<dbReference type="EMBL" id="WJXA01000005">
    <property type="protein sequence ID" value="KAF7143904.1"/>
    <property type="molecule type" value="Genomic_DNA"/>
</dbReference>
<evidence type="ECO:0000313" key="3">
    <source>
        <dbReference type="Proteomes" id="UP000626092"/>
    </source>
</evidence>
<dbReference type="AlphaFoldDB" id="A0A834LNF1"/>
<evidence type="ECO:0000313" key="2">
    <source>
        <dbReference type="EMBL" id="KAF7143904.1"/>
    </source>
</evidence>
<dbReference type="OrthoDB" id="642536at2759"/>
<sequence>MVESEGKLFIIVRYVTVSTSDYRTGEVVGKGNKPRIGGTEKFRVYKVDLSNSALAELQSLGDNTLFVGYNGSISVQASNSSKGIRPNLWLLGMIEAWLLGMKAGLLVASVELYGSDSSIFDVLH</sequence>
<reference evidence="2" key="1">
    <citation type="submission" date="2019-11" db="EMBL/GenBank/DDBJ databases">
        <authorList>
            <person name="Liu Y."/>
            <person name="Hou J."/>
            <person name="Li T.-Q."/>
            <person name="Guan C.-H."/>
            <person name="Wu X."/>
            <person name="Wu H.-Z."/>
            <person name="Ling F."/>
            <person name="Zhang R."/>
            <person name="Shi X.-G."/>
            <person name="Ren J.-P."/>
            <person name="Chen E.-F."/>
            <person name="Sun J.-M."/>
        </authorList>
    </citation>
    <scope>NUCLEOTIDE SEQUENCE</scope>
    <source>
        <strain evidence="2">Adult_tree_wgs_1</strain>
        <tissue evidence="2">Leaves</tissue>
    </source>
</reference>
<dbReference type="InterPro" id="IPR005174">
    <property type="entry name" value="KIB1-4_b-propeller"/>
</dbReference>
<dbReference type="Proteomes" id="UP000626092">
    <property type="component" value="Unassembled WGS sequence"/>
</dbReference>
<accession>A0A834LNF1</accession>
<dbReference type="Pfam" id="PF03478">
    <property type="entry name" value="Beta-prop_KIB1-4"/>
    <property type="match status" value="1"/>
</dbReference>
<feature type="domain" description="KIB1-4 beta-propeller" evidence="1">
    <location>
        <begin position="1"/>
        <end position="87"/>
    </location>
</feature>